<proteinExistence type="predicted"/>
<sequence>MKYYLLGYYLIQFKKLNVGSLIDREIYTCSTCLNTSLMCNFARSWTCSKEDMISACQSFTINSQTIKEIQNWTDLKDIEGQTQYIEAFSSTETAREYKNIFFAHLNKIHLLGVYLPESESKKLIEDFNSDNPQCGEIGIRKIIKREEAESELGKIVGFDLIGVERSGNFHSFQCHDLEAEFKKKFKVEFNDFGLIKNEEHWEKLVEYANDEKNGCEPVPWYFAKLKEFEL</sequence>
<comment type="caution">
    <text evidence="1">The sequence shown here is derived from an EMBL/GenBank/DDBJ whole genome shotgun (WGS) entry which is preliminary data.</text>
</comment>
<dbReference type="AlphaFoldDB" id="M6FM16"/>
<evidence type="ECO:0000313" key="1">
    <source>
        <dbReference type="EMBL" id="EMM71149.1"/>
    </source>
</evidence>
<accession>M6FM16</accession>
<name>M6FM16_9LEPT</name>
<dbReference type="EMBL" id="AFJM02000056">
    <property type="protein sequence ID" value="EMM71149.1"/>
    <property type="molecule type" value="Genomic_DNA"/>
</dbReference>
<evidence type="ECO:0000313" key="2">
    <source>
        <dbReference type="Proteomes" id="UP000012101"/>
    </source>
</evidence>
<organism evidence="1 2">
    <name type="scientific">Leptospira weilii str. 2006001855</name>
    <dbReference type="NCBI Taxonomy" id="996804"/>
    <lineage>
        <taxon>Bacteria</taxon>
        <taxon>Pseudomonadati</taxon>
        <taxon>Spirochaetota</taxon>
        <taxon>Spirochaetia</taxon>
        <taxon>Leptospirales</taxon>
        <taxon>Leptospiraceae</taxon>
        <taxon>Leptospira</taxon>
    </lineage>
</organism>
<gene>
    <name evidence="1" type="ORF">LEP1GSC038_2321</name>
</gene>
<protein>
    <submittedName>
        <fullName evidence="1">Uncharacterized protein</fullName>
    </submittedName>
</protein>
<reference evidence="1 2" key="1">
    <citation type="submission" date="2013-01" db="EMBL/GenBank/DDBJ databases">
        <authorList>
            <person name="Harkins D.M."/>
            <person name="Durkin A.S."/>
            <person name="Brinkac L.M."/>
            <person name="Haft D.H."/>
            <person name="Selengut J.D."/>
            <person name="Sanka R."/>
            <person name="DePew J."/>
            <person name="Purushe J."/>
            <person name="Hospenthal D.R."/>
            <person name="Murray C.K."/>
            <person name="Pimentel G."/>
            <person name="Wasfy M."/>
            <person name="Vinetz J.M."/>
            <person name="Sutton G.G."/>
            <person name="Nierman W.C."/>
            <person name="Fouts D.E."/>
        </authorList>
    </citation>
    <scope>NUCLEOTIDE SEQUENCE [LARGE SCALE GENOMIC DNA]</scope>
    <source>
        <strain evidence="1 2">2006001855</strain>
    </source>
</reference>
<dbReference type="Proteomes" id="UP000012101">
    <property type="component" value="Unassembled WGS sequence"/>
</dbReference>